<organism evidence="1">
    <name type="scientific">Marivirga arenosa</name>
    <dbReference type="NCBI Taxonomy" id="3059076"/>
    <lineage>
        <taxon>Bacteria</taxon>
        <taxon>Pseudomonadati</taxon>
        <taxon>Bacteroidota</taxon>
        <taxon>Cytophagia</taxon>
        <taxon>Cytophagales</taxon>
        <taxon>Marivirgaceae</taxon>
        <taxon>Marivirga</taxon>
    </lineage>
</organism>
<protein>
    <submittedName>
        <fullName evidence="1">Uncharacterized protein</fullName>
    </submittedName>
</protein>
<proteinExistence type="predicted"/>
<dbReference type="RefSeq" id="WP_302125447.1">
    <property type="nucleotide sequence ID" value="NZ_CP129968.2"/>
</dbReference>
<evidence type="ECO:0000313" key="1">
    <source>
        <dbReference type="EMBL" id="WKK80759.1"/>
    </source>
</evidence>
<dbReference type="AlphaFoldDB" id="A0AA49GGL5"/>
<dbReference type="EMBL" id="CP129968">
    <property type="protein sequence ID" value="WKK80759.1"/>
    <property type="molecule type" value="Genomic_DNA"/>
</dbReference>
<dbReference type="Proteomes" id="UP001232019">
    <property type="component" value="Chromosome"/>
</dbReference>
<dbReference type="KEGG" id="marp:QYS47_27325"/>
<name>A0AA49GGL5_9BACT</name>
<gene>
    <name evidence="1" type="ORF">QYS47_27325</name>
</gene>
<reference evidence="1" key="1">
    <citation type="submission" date="2023-08" db="EMBL/GenBank/DDBJ databases">
        <title>Comparative genomics and taxonomic characterization of three novel marine species of genus Marivirga.</title>
        <authorList>
            <person name="Muhammad N."/>
            <person name="Kim S.-G."/>
        </authorList>
    </citation>
    <scope>NUCLEOTIDE SEQUENCE</scope>
    <source>
        <strain evidence="1">BKB1-2</strain>
    </source>
</reference>
<accession>A0AA49GGL5</accession>
<sequence length="191" mass="21797">MNYKISTIVLLLALIAVVIFHISTTNEKIETTQDSIENMQDEPSDEIFFDKELAERFKKDSSRFKPNHGRLISPDKAQKKLNDFLKNPNRPNISNPYGYSFGVNNFLEFANYVDSLKNNGTPKRGKIIGVRVYRAITKDTITNKKYYDVFMIPVAEDGFDYPKIHDFKDNDFLDGGDGILNASVPCPDQCN</sequence>